<evidence type="ECO:0000313" key="1">
    <source>
        <dbReference type="EMBL" id="KAK5887508.1"/>
    </source>
</evidence>
<proteinExistence type="predicted"/>
<comment type="caution">
    <text evidence="1">The sequence shown here is derived from an EMBL/GenBank/DDBJ whole genome shotgun (WGS) entry which is preliminary data.</text>
</comment>
<dbReference type="Proteomes" id="UP001335648">
    <property type="component" value="Unassembled WGS sequence"/>
</dbReference>
<sequence length="88" mass="9743">MGRPLLRGGVRSTKESWMEAVDEEAKEGDLDSLRYDKEAVEFPLPDRLVSLEIKEDVEDTEEVGLSLEEVREEEGVRGGEAALSGGCF</sequence>
<protein>
    <submittedName>
        <fullName evidence="1">Uncharacterized protein</fullName>
    </submittedName>
</protein>
<name>A0AAN8BM27_9TELE</name>
<reference evidence="1 2" key="1">
    <citation type="journal article" date="2023" name="Mol. Biol. Evol.">
        <title>Genomics of Secondarily Temperate Adaptation in the Only Non-Antarctic Icefish.</title>
        <authorList>
            <person name="Rivera-Colon A.G."/>
            <person name="Rayamajhi N."/>
            <person name="Minhas B.F."/>
            <person name="Madrigal G."/>
            <person name="Bilyk K.T."/>
            <person name="Yoon V."/>
            <person name="Hune M."/>
            <person name="Gregory S."/>
            <person name="Cheng C.H.C."/>
            <person name="Catchen J.M."/>
        </authorList>
    </citation>
    <scope>NUCLEOTIDE SEQUENCE [LARGE SCALE GENOMIC DNA]</scope>
    <source>
        <strain evidence="1">JC2023a</strain>
    </source>
</reference>
<organism evidence="1 2">
    <name type="scientific">Champsocephalus esox</name>
    <name type="common">pike icefish</name>
    <dbReference type="NCBI Taxonomy" id="159716"/>
    <lineage>
        <taxon>Eukaryota</taxon>
        <taxon>Metazoa</taxon>
        <taxon>Chordata</taxon>
        <taxon>Craniata</taxon>
        <taxon>Vertebrata</taxon>
        <taxon>Euteleostomi</taxon>
        <taxon>Actinopterygii</taxon>
        <taxon>Neopterygii</taxon>
        <taxon>Teleostei</taxon>
        <taxon>Neoteleostei</taxon>
        <taxon>Acanthomorphata</taxon>
        <taxon>Eupercaria</taxon>
        <taxon>Perciformes</taxon>
        <taxon>Notothenioidei</taxon>
        <taxon>Channichthyidae</taxon>
        <taxon>Champsocephalus</taxon>
    </lineage>
</organism>
<keyword evidence="2" id="KW-1185">Reference proteome</keyword>
<dbReference type="EMBL" id="JAULUE010002058">
    <property type="protein sequence ID" value="KAK5887508.1"/>
    <property type="molecule type" value="Genomic_DNA"/>
</dbReference>
<gene>
    <name evidence="1" type="ORF">CesoFtcFv8_016107</name>
</gene>
<accession>A0AAN8BM27</accession>
<dbReference type="AlphaFoldDB" id="A0AAN8BM27"/>
<evidence type="ECO:0000313" key="2">
    <source>
        <dbReference type="Proteomes" id="UP001335648"/>
    </source>
</evidence>